<feature type="region of interest" description="Disordered" evidence="1">
    <location>
        <begin position="178"/>
        <end position="206"/>
    </location>
</feature>
<sequence length="206" mass="22295">MLLDRDDGTLRITLNKPKRHNAFGHAVRDGLLEGLELALLDRSVEHVVVSGAGPSFCSGGDLDEFGTAPDMATAHLLRLHRSAARHVAALGDRIRFEVHGARVGAGVEVPSFAPRVTAADDAYFRLPELEMGLIPGAGGTVGVTRRIGRWRTAYLALTGHAIDATPALDWGLGDARAERGDPHRRSMEELPCRHGLPRRRGRRPKG</sequence>
<dbReference type="PANTHER" id="PTHR43459:SF1">
    <property type="entry name" value="EG:BACN32G11.4 PROTEIN"/>
    <property type="match status" value="1"/>
</dbReference>
<dbReference type="RefSeq" id="WP_010354083.1">
    <property type="nucleotide sequence ID" value="NZ_JADBGF010000001.1"/>
</dbReference>
<dbReference type="GeneID" id="60510545"/>
<dbReference type="Pfam" id="PF00378">
    <property type="entry name" value="ECH_1"/>
    <property type="match status" value="1"/>
</dbReference>
<dbReference type="PANTHER" id="PTHR43459">
    <property type="entry name" value="ENOYL-COA HYDRATASE"/>
    <property type="match status" value="1"/>
</dbReference>
<dbReference type="EMBL" id="JADBGF010000001">
    <property type="protein sequence ID" value="MBE1595511.1"/>
    <property type="molecule type" value="Genomic_DNA"/>
</dbReference>
<protein>
    <submittedName>
        <fullName evidence="2">Enoyl-CoA hydratase/carnithine racemase</fullName>
    </submittedName>
</protein>
<keyword evidence="3" id="KW-1185">Reference proteome</keyword>
<feature type="compositionally biased region" description="Basic and acidic residues" evidence="1">
    <location>
        <begin position="178"/>
        <end position="192"/>
    </location>
</feature>
<dbReference type="InterPro" id="IPR001753">
    <property type="entry name" value="Enoyl-CoA_hydra/iso"/>
</dbReference>
<dbReference type="CDD" id="cd06558">
    <property type="entry name" value="crotonase-like"/>
    <property type="match status" value="1"/>
</dbReference>
<evidence type="ECO:0000313" key="3">
    <source>
        <dbReference type="Proteomes" id="UP000629287"/>
    </source>
</evidence>
<feature type="compositionally biased region" description="Basic residues" evidence="1">
    <location>
        <begin position="195"/>
        <end position="206"/>
    </location>
</feature>
<evidence type="ECO:0000313" key="2">
    <source>
        <dbReference type="EMBL" id="MBE1595511.1"/>
    </source>
</evidence>
<dbReference type="SUPFAM" id="SSF52096">
    <property type="entry name" value="ClpP/crotonase"/>
    <property type="match status" value="1"/>
</dbReference>
<organism evidence="2 3">
    <name type="scientific">Streptomyces stelliscabiei</name>
    <dbReference type="NCBI Taxonomy" id="146820"/>
    <lineage>
        <taxon>Bacteria</taxon>
        <taxon>Bacillati</taxon>
        <taxon>Actinomycetota</taxon>
        <taxon>Actinomycetes</taxon>
        <taxon>Kitasatosporales</taxon>
        <taxon>Streptomycetaceae</taxon>
        <taxon>Streptomyces</taxon>
    </lineage>
</organism>
<proteinExistence type="predicted"/>
<dbReference type="Gene3D" id="3.90.226.10">
    <property type="entry name" value="2-enoyl-CoA Hydratase, Chain A, domain 1"/>
    <property type="match status" value="1"/>
</dbReference>
<dbReference type="Proteomes" id="UP000629287">
    <property type="component" value="Unassembled WGS sequence"/>
</dbReference>
<dbReference type="GO" id="GO:0003824">
    <property type="term" value="F:catalytic activity"/>
    <property type="evidence" value="ECO:0007669"/>
    <property type="project" value="UniProtKB-ARBA"/>
</dbReference>
<reference evidence="2 3" key="1">
    <citation type="submission" date="2020-10" db="EMBL/GenBank/DDBJ databases">
        <title>Sequencing the genomes of 1000 actinobacteria strains.</title>
        <authorList>
            <person name="Klenk H.-P."/>
        </authorList>
    </citation>
    <scope>NUCLEOTIDE SEQUENCE [LARGE SCALE GENOMIC DNA]</scope>
    <source>
        <strain evidence="2 3">DSM 41803</strain>
    </source>
</reference>
<name>A0A8I0NXG3_9ACTN</name>
<dbReference type="AlphaFoldDB" id="A0A8I0NXG3"/>
<comment type="caution">
    <text evidence="2">The sequence shown here is derived from an EMBL/GenBank/DDBJ whole genome shotgun (WGS) entry which is preliminary data.</text>
</comment>
<dbReference type="InterPro" id="IPR029045">
    <property type="entry name" value="ClpP/crotonase-like_dom_sf"/>
</dbReference>
<accession>A0A8I0NXG3</accession>
<gene>
    <name evidence="2" type="ORF">H4687_001640</name>
</gene>
<evidence type="ECO:0000256" key="1">
    <source>
        <dbReference type="SAM" id="MobiDB-lite"/>
    </source>
</evidence>